<dbReference type="PROSITE" id="PS51257">
    <property type="entry name" value="PROKAR_LIPOPROTEIN"/>
    <property type="match status" value="1"/>
</dbReference>
<dbReference type="AlphaFoldDB" id="A0A3N4N5M6"/>
<dbReference type="InterPro" id="IPR005586">
    <property type="entry name" value="ABC_trans_aux"/>
</dbReference>
<dbReference type="Gene3D" id="3.40.50.10610">
    <property type="entry name" value="ABC-type transport auxiliary lipoprotein component"/>
    <property type="match status" value="1"/>
</dbReference>
<dbReference type="Proteomes" id="UP000272412">
    <property type="component" value="Unassembled WGS sequence"/>
</dbReference>
<keyword evidence="4" id="KW-1185">Reference proteome</keyword>
<evidence type="ECO:0000259" key="2">
    <source>
        <dbReference type="Pfam" id="PF03886"/>
    </source>
</evidence>
<organism evidence="3 4">
    <name type="scientific">Neisseria weixii</name>
    <dbReference type="NCBI Taxonomy" id="1853276"/>
    <lineage>
        <taxon>Bacteria</taxon>
        <taxon>Pseudomonadati</taxon>
        <taxon>Pseudomonadota</taxon>
        <taxon>Betaproteobacteria</taxon>
        <taxon>Neisseriales</taxon>
        <taxon>Neisseriaceae</taxon>
        <taxon>Neisseria</taxon>
    </lineage>
</organism>
<comment type="caution">
    <text evidence="3">The sequence shown here is derived from an EMBL/GenBank/DDBJ whole genome shotgun (WGS) entry which is preliminary data.</text>
</comment>
<accession>A0A3N4N5M6</accession>
<keyword evidence="1" id="KW-0732">Signal</keyword>
<dbReference type="OrthoDB" id="8536577at2"/>
<evidence type="ECO:0000313" key="4">
    <source>
        <dbReference type="Proteomes" id="UP000272412"/>
    </source>
</evidence>
<feature type="chain" id="PRO_5017946214" description="ABC-type transport auxiliary lipoprotein component domain-containing protein" evidence="1">
    <location>
        <begin position="22"/>
        <end position="171"/>
    </location>
</feature>
<gene>
    <name evidence="3" type="ORF">EGK74_05835</name>
</gene>
<dbReference type="EMBL" id="RPFL01000013">
    <property type="protein sequence ID" value="RPD87410.1"/>
    <property type="molecule type" value="Genomic_DNA"/>
</dbReference>
<protein>
    <recommendedName>
        <fullName evidence="2">ABC-type transport auxiliary lipoprotein component domain-containing protein</fullName>
    </recommendedName>
</protein>
<dbReference type="RefSeq" id="WP_123804159.1">
    <property type="nucleotide sequence ID" value="NZ_RPFL01000013.1"/>
</dbReference>
<evidence type="ECO:0000313" key="3">
    <source>
        <dbReference type="EMBL" id="RPD87410.1"/>
    </source>
</evidence>
<name>A0A3N4N5M6_9NEIS</name>
<feature type="domain" description="ABC-type transport auxiliary lipoprotein component" evidence="2">
    <location>
        <begin position="43"/>
        <end position="170"/>
    </location>
</feature>
<dbReference type="Pfam" id="PF03886">
    <property type="entry name" value="ABC_trans_aux"/>
    <property type="match status" value="1"/>
</dbReference>
<evidence type="ECO:0000256" key="1">
    <source>
        <dbReference type="SAM" id="SignalP"/>
    </source>
</evidence>
<dbReference type="SUPFAM" id="SSF159594">
    <property type="entry name" value="XCC0632-like"/>
    <property type="match status" value="1"/>
</dbReference>
<sequence>MRLLALTCAVLLAACSTPQSTRYFVLPDSQYIQPHQGGEVAVKVYLAEPLNQGGLVYQTDAHHLNFAKNHLWASPLDSALANSLSNKLNRLNRQYTFIPSGRSQSRQVLKVYVETFNGSYQGQTVVSGYALWPNGQSKPFHVKTPQQGDGYAAMVDSLETGLNRAAELMAY</sequence>
<reference evidence="3 4" key="1">
    <citation type="submission" date="2018-11" db="EMBL/GenBank/DDBJ databases">
        <title>Neisseria weixii sp. nov. isolated from the rectal contents of plateau pika (Ochotona cruzoniae).</title>
        <authorList>
            <person name="Zhang G."/>
        </authorList>
    </citation>
    <scope>NUCLEOTIDE SEQUENCE [LARGE SCALE GENOMIC DNA]</scope>
    <source>
        <strain evidence="3 4">10009</strain>
    </source>
</reference>
<feature type="signal peptide" evidence="1">
    <location>
        <begin position="1"/>
        <end position="21"/>
    </location>
</feature>
<proteinExistence type="predicted"/>